<dbReference type="CDD" id="cd14789">
    <property type="entry name" value="Tiki"/>
    <property type="match status" value="1"/>
</dbReference>
<evidence type="ECO:0000256" key="1">
    <source>
        <dbReference type="SAM" id="SignalP"/>
    </source>
</evidence>
<reference evidence="3" key="1">
    <citation type="submission" date="2016-10" db="EMBL/GenBank/DDBJ databases">
        <authorList>
            <person name="Varghese N."/>
            <person name="Submissions S."/>
        </authorList>
    </citation>
    <scope>NUCLEOTIDE SEQUENCE [LARGE SCALE GENOMIC DNA]</scope>
    <source>
        <strain evidence="3">CGMCC 1.7285</strain>
    </source>
</reference>
<dbReference type="PANTHER" id="PTHR40590">
    <property type="entry name" value="CYTOPLASMIC PROTEIN-RELATED"/>
    <property type="match status" value="1"/>
</dbReference>
<protein>
    <recommendedName>
        <fullName evidence="4">TraB family protein</fullName>
    </recommendedName>
</protein>
<dbReference type="InterPro" id="IPR002816">
    <property type="entry name" value="TraB/PrgY/GumN_fam"/>
</dbReference>
<feature type="signal peptide" evidence="1">
    <location>
        <begin position="1"/>
        <end position="18"/>
    </location>
</feature>
<dbReference type="Proteomes" id="UP000199424">
    <property type="component" value="Unassembled WGS sequence"/>
</dbReference>
<dbReference type="PROSITE" id="PS51257">
    <property type="entry name" value="PROKAR_LIPOPROTEIN"/>
    <property type="match status" value="1"/>
</dbReference>
<keyword evidence="3" id="KW-1185">Reference proteome</keyword>
<dbReference type="EMBL" id="FOYU01000001">
    <property type="protein sequence ID" value="SFR40363.1"/>
    <property type="molecule type" value="Genomic_DNA"/>
</dbReference>
<proteinExistence type="predicted"/>
<dbReference type="InterPro" id="IPR047111">
    <property type="entry name" value="YbaP-like"/>
</dbReference>
<dbReference type="RefSeq" id="WP_092855006.1">
    <property type="nucleotide sequence ID" value="NZ_FOYU01000001.1"/>
</dbReference>
<sequence length="286" mass="32986">MRYVIGLVFVFVSSCSFANVFFKVEHQTQPTAYLFGTMHMICNADVRVPNSVIDAFADSEQLVVEIDLTDHEQQRFLQQNVAQHPANYLEKHLSNEQQQRLKTIIEDQLGYRYQQIKSLRPIFINALFLQHFLNCQQDPLLLDELFIQQAQVTKKPIVGLETVAMQLALFDRIPLQEQVQALYDMAVEPSQSREDLQQLQAIYLEDNSEKLFQVMRSQDDFDTFEQPFLSQRNKNWMMDLPELIAAKSTFIAVGAGHLSGTDGLLSLLRQQGYDITPIPLEFIPQQ</sequence>
<feature type="chain" id="PRO_5011601742" description="TraB family protein" evidence="1">
    <location>
        <begin position="19"/>
        <end position="286"/>
    </location>
</feature>
<gene>
    <name evidence="2" type="ORF">SAMN04488070_0540</name>
</gene>
<evidence type="ECO:0008006" key="4">
    <source>
        <dbReference type="Google" id="ProtNLM"/>
    </source>
</evidence>
<dbReference type="AlphaFoldDB" id="A0A1I6GDS4"/>
<evidence type="ECO:0000313" key="2">
    <source>
        <dbReference type="EMBL" id="SFR40363.1"/>
    </source>
</evidence>
<organism evidence="2 3">
    <name type="scientific">Pseudidiomarina maritima</name>
    <dbReference type="NCBI Taxonomy" id="519453"/>
    <lineage>
        <taxon>Bacteria</taxon>
        <taxon>Pseudomonadati</taxon>
        <taxon>Pseudomonadota</taxon>
        <taxon>Gammaproteobacteria</taxon>
        <taxon>Alteromonadales</taxon>
        <taxon>Idiomarinaceae</taxon>
        <taxon>Pseudidiomarina</taxon>
    </lineage>
</organism>
<dbReference type="Pfam" id="PF01963">
    <property type="entry name" value="TraB_PrgY_gumN"/>
    <property type="match status" value="1"/>
</dbReference>
<accession>A0A1I6GDS4</accession>
<name>A0A1I6GDS4_9GAMM</name>
<keyword evidence="1" id="KW-0732">Signal</keyword>
<dbReference type="PANTHER" id="PTHR40590:SF1">
    <property type="entry name" value="CYTOPLASMIC PROTEIN"/>
    <property type="match status" value="1"/>
</dbReference>
<evidence type="ECO:0000313" key="3">
    <source>
        <dbReference type="Proteomes" id="UP000199424"/>
    </source>
</evidence>